<organism evidence="2 3">
    <name type="scientific">Babesia divergens</name>
    <dbReference type="NCBI Taxonomy" id="32595"/>
    <lineage>
        <taxon>Eukaryota</taxon>
        <taxon>Sar</taxon>
        <taxon>Alveolata</taxon>
        <taxon>Apicomplexa</taxon>
        <taxon>Aconoidasida</taxon>
        <taxon>Piroplasmida</taxon>
        <taxon>Babesiidae</taxon>
        <taxon>Babesia</taxon>
    </lineage>
</organism>
<feature type="region of interest" description="Disordered" evidence="1">
    <location>
        <begin position="76"/>
        <end position="105"/>
    </location>
</feature>
<evidence type="ECO:0000313" key="3">
    <source>
        <dbReference type="Proteomes" id="UP001195914"/>
    </source>
</evidence>
<accession>A0AAD9GFL3</accession>
<feature type="compositionally biased region" description="Basic and acidic residues" evidence="1">
    <location>
        <begin position="96"/>
        <end position="105"/>
    </location>
</feature>
<sequence>MLEESLKYPSKQLKTDNTVGPLKYGFILKGYWWTGIPYWSQLEDLTLIEFVGDLDNLQRYLQKILKSLLKSQLVETPDERTVQPQDPAELSGDSDIEAKKNAEEE</sequence>
<reference evidence="2" key="2">
    <citation type="submission" date="2021-05" db="EMBL/GenBank/DDBJ databases">
        <authorList>
            <person name="Pain A."/>
        </authorList>
    </citation>
    <scope>NUCLEOTIDE SEQUENCE</scope>
    <source>
        <strain evidence="2">1802A</strain>
    </source>
</reference>
<comment type="caution">
    <text evidence="2">The sequence shown here is derived from an EMBL/GenBank/DDBJ whole genome shotgun (WGS) entry which is preliminary data.</text>
</comment>
<dbReference type="Proteomes" id="UP001195914">
    <property type="component" value="Unassembled WGS sequence"/>
</dbReference>
<keyword evidence="3" id="KW-1185">Reference proteome</keyword>
<protein>
    <submittedName>
        <fullName evidence="2">Uncharacterized protein</fullName>
    </submittedName>
</protein>
<dbReference type="EMBL" id="JAHBMH010000033">
    <property type="protein sequence ID" value="KAK1937542.1"/>
    <property type="molecule type" value="Genomic_DNA"/>
</dbReference>
<proteinExistence type="predicted"/>
<reference evidence="2" key="1">
    <citation type="journal article" date="2014" name="Nucleic Acids Res.">
        <title>The evolutionary dynamics of variant antigen genes in Babesia reveal a history of genomic innovation underlying host-parasite interaction.</title>
        <authorList>
            <person name="Jackson A.P."/>
            <person name="Otto T.D."/>
            <person name="Darby A."/>
            <person name="Ramaprasad A."/>
            <person name="Xia D."/>
            <person name="Echaide I.E."/>
            <person name="Farber M."/>
            <person name="Gahlot S."/>
            <person name="Gamble J."/>
            <person name="Gupta D."/>
            <person name="Gupta Y."/>
            <person name="Jackson L."/>
            <person name="Malandrin L."/>
            <person name="Malas T.B."/>
            <person name="Moussa E."/>
            <person name="Nair M."/>
            <person name="Reid A.J."/>
            <person name="Sanders M."/>
            <person name="Sharma J."/>
            <person name="Tracey A."/>
            <person name="Quail M.A."/>
            <person name="Weir W."/>
            <person name="Wastling J.M."/>
            <person name="Hall N."/>
            <person name="Willadsen P."/>
            <person name="Lingelbach K."/>
            <person name="Shiels B."/>
            <person name="Tait A."/>
            <person name="Berriman M."/>
            <person name="Allred D.R."/>
            <person name="Pain A."/>
        </authorList>
    </citation>
    <scope>NUCLEOTIDE SEQUENCE</scope>
    <source>
        <strain evidence="2">1802A</strain>
    </source>
</reference>
<name>A0AAD9GFL3_BABDI</name>
<dbReference type="AlphaFoldDB" id="A0AAD9GFL3"/>
<evidence type="ECO:0000313" key="2">
    <source>
        <dbReference type="EMBL" id="KAK1937542.1"/>
    </source>
</evidence>
<gene>
    <name evidence="2" type="ORF">X943_002710</name>
</gene>
<evidence type="ECO:0000256" key="1">
    <source>
        <dbReference type="SAM" id="MobiDB-lite"/>
    </source>
</evidence>